<dbReference type="InterPro" id="IPR013424">
    <property type="entry name" value="Ice-binding_C"/>
</dbReference>
<feature type="signal peptide" evidence="1">
    <location>
        <begin position="1"/>
        <end position="27"/>
    </location>
</feature>
<reference evidence="3 4" key="1">
    <citation type="submission" date="2013-01" db="EMBL/GenBank/DDBJ databases">
        <authorList>
            <person name="Bench S."/>
        </authorList>
    </citation>
    <scope>NUCLEOTIDE SEQUENCE [LARGE SCALE GENOMIC DNA]</scope>
    <source>
        <strain evidence="3 4">WH 8502</strain>
    </source>
</reference>
<reference evidence="3 4" key="2">
    <citation type="submission" date="2013-09" db="EMBL/GenBank/DDBJ databases">
        <title>Whole genome comparison of six Crocosphaera watsonii strains with differing phenotypes.</title>
        <authorList>
            <person name="Bench S.R."/>
            <person name="Heller P."/>
            <person name="Frank I."/>
            <person name="Arciniega M."/>
            <person name="Shilova I.N."/>
            <person name="Zehr J.P."/>
        </authorList>
    </citation>
    <scope>NUCLEOTIDE SEQUENCE [LARGE SCALE GENOMIC DNA]</scope>
    <source>
        <strain evidence="3 4">WH 8502</strain>
    </source>
</reference>
<sequence length="228" mass="23935">MNQTTLTALTLMGGSVTLLLGTNSAQAALIYDNIGAPLDGSNAMNISDFAMADDFTVTEAVDLTDFTFWAFGLDNDSDLSDSIGWAIFNNNPGAVGSLIASGTDSTVTKTDTGLDSVLGANILRVDGDFGSTINLTAGTYWISFRDGAWGSAFDGTSAFWTFSQASIVGSQPRSDFDEVNPTFPNRNNGSRNFQLFDNSDVATTPEPGTLLGLLAVGSIGALIRRKKG</sequence>
<organism evidence="3 4">
    <name type="scientific">Crocosphaera watsonii WH 8502</name>
    <dbReference type="NCBI Taxonomy" id="423474"/>
    <lineage>
        <taxon>Bacteria</taxon>
        <taxon>Bacillati</taxon>
        <taxon>Cyanobacteriota</taxon>
        <taxon>Cyanophyceae</taxon>
        <taxon>Oscillatoriophycideae</taxon>
        <taxon>Chroococcales</taxon>
        <taxon>Aphanothecaceae</taxon>
        <taxon>Crocosphaera</taxon>
    </lineage>
</organism>
<name>T2IKT9_CROWT</name>
<keyword evidence="1" id="KW-0732">Signal</keyword>
<dbReference type="Proteomes" id="UP000018348">
    <property type="component" value="Unassembled WGS sequence"/>
</dbReference>
<dbReference type="AlphaFoldDB" id="T2IKT9"/>
<evidence type="ECO:0000259" key="2">
    <source>
        <dbReference type="Pfam" id="PF07589"/>
    </source>
</evidence>
<protein>
    <recommendedName>
        <fullName evidence="2">Ice-binding protein C-terminal domain-containing protein</fullName>
    </recommendedName>
</protein>
<evidence type="ECO:0000313" key="3">
    <source>
        <dbReference type="EMBL" id="CCQ53534.1"/>
    </source>
</evidence>
<evidence type="ECO:0000313" key="4">
    <source>
        <dbReference type="Proteomes" id="UP000018348"/>
    </source>
</evidence>
<comment type="caution">
    <text evidence="3">The sequence shown here is derived from an EMBL/GenBank/DDBJ whole genome shotgun (WGS) entry which is preliminary data.</text>
</comment>
<proteinExistence type="predicted"/>
<dbReference type="Pfam" id="PF07589">
    <property type="entry name" value="PEP-CTERM"/>
    <property type="match status" value="1"/>
</dbReference>
<dbReference type="EMBL" id="CAQK01000844">
    <property type="protein sequence ID" value="CCQ53534.1"/>
    <property type="molecule type" value="Genomic_DNA"/>
</dbReference>
<evidence type="ECO:0000256" key="1">
    <source>
        <dbReference type="SAM" id="SignalP"/>
    </source>
</evidence>
<feature type="chain" id="PRO_5004590043" description="Ice-binding protein C-terminal domain-containing protein" evidence="1">
    <location>
        <begin position="28"/>
        <end position="228"/>
    </location>
</feature>
<dbReference type="NCBIfam" id="TIGR02595">
    <property type="entry name" value="PEP_CTERM"/>
    <property type="match status" value="1"/>
</dbReference>
<accession>T2IKT9</accession>
<gene>
    <name evidence="3" type="ORF">CWATWH8502_3401</name>
</gene>
<feature type="domain" description="Ice-binding protein C-terminal" evidence="2">
    <location>
        <begin position="203"/>
        <end position="226"/>
    </location>
</feature>